<sequence length="149" mass="16267">MWQKSTDVFIALGAPVAGYENNAPGVHIPIPLFIVRANYKGGIHPGKLAYGFGAYIPFGGKEYICREFEVYVGPVKWVRVHGKAIPAGAIQAGEEADGKKLYVARAKFPNGLFVGKAGSHLLKGCCISYQNKEWDVEDYDVLVGDYDTL</sequence>
<dbReference type="Proteomes" id="UP001062027">
    <property type="component" value="Unassembled WGS sequence"/>
</dbReference>
<organism evidence="1 2">
    <name type="scientific">Leclercia tamurae</name>
    <dbReference type="NCBI Taxonomy" id="2926467"/>
    <lineage>
        <taxon>Bacteria</taxon>
        <taxon>Pseudomonadati</taxon>
        <taxon>Pseudomonadota</taxon>
        <taxon>Gammaproteobacteria</taxon>
        <taxon>Enterobacterales</taxon>
        <taxon>Enterobacteriaceae</taxon>
        <taxon>Leclercia</taxon>
    </lineage>
</organism>
<dbReference type="PANTHER" id="PTHR31649">
    <property type="entry name" value="AGAP009604-PA"/>
    <property type="match status" value="1"/>
</dbReference>
<proteinExistence type="predicted"/>
<dbReference type="PANTHER" id="PTHR31649:SF1">
    <property type="entry name" value="FARNESOIC ACID O-METHYL TRANSFERASE DOMAIN-CONTAINING PROTEIN"/>
    <property type="match status" value="1"/>
</dbReference>
<evidence type="ECO:0000313" key="2">
    <source>
        <dbReference type="Proteomes" id="UP001062027"/>
    </source>
</evidence>
<protein>
    <submittedName>
        <fullName evidence="1">DUF3421 domain-containing protein</fullName>
    </submittedName>
</protein>
<comment type="caution">
    <text evidence="1">The sequence shown here is derived from an EMBL/GenBank/DDBJ whole genome shotgun (WGS) entry which is preliminary data.</text>
</comment>
<dbReference type="EMBL" id="JAMHKS010000076">
    <property type="protein sequence ID" value="MCU6679280.1"/>
    <property type="molecule type" value="Genomic_DNA"/>
</dbReference>
<evidence type="ECO:0000313" key="1">
    <source>
        <dbReference type="EMBL" id="MCU6679280.1"/>
    </source>
</evidence>
<accession>A0ABT2REL4</accession>
<dbReference type="Pfam" id="PF11901">
    <property type="entry name" value="DM9"/>
    <property type="match status" value="1"/>
</dbReference>
<reference evidence="1" key="1">
    <citation type="submission" date="2022-05" db="EMBL/GenBank/DDBJ databases">
        <title>Description of a novel species of Leclercia; Leclercia tamurae and the Proposal for a Novel Genus Silvania gen. nov. Containing Two Novel Species Silvania hatchlandensis sp. nov. and Silvania confinis sp. nov. Isolated from the Rhizosphere of Oak.</title>
        <authorList>
            <person name="Maddock D.W."/>
            <person name="Brady C.L."/>
            <person name="Denman S."/>
            <person name="Arnold D."/>
        </authorList>
    </citation>
    <scope>NUCLEOTIDE SEQUENCE</scope>
    <source>
        <strain evidence="1">H6S3</strain>
    </source>
</reference>
<dbReference type="SMART" id="SM00696">
    <property type="entry name" value="DM9"/>
    <property type="match status" value="1"/>
</dbReference>
<dbReference type="InterPro" id="IPR006616">
    <property type="entry name" value="DM9_repeat"/>
</dbReference>
<name>A0ABT2REL4_9ENTR</name>
<dbReference type="RefSeq" id="WP_262663582.1">
    <property type="nucleotide sequence ID" value="NZ_JAMHKS010000076.1"/>
</dbReference>
<keyword evidence="2" id="KW-1185">Reference proteome</keyword>
<gene>
    <name evidence="1" type="ORF">M8318_16610</name>
</gene>